<reference evidence="1 2" key="1">
    <citation type="submission" date="2018-07" db="EMBL/GenBank/DDBJ databases">
        <title>Genomic Encyclopedia of Type Strains, Phase III (KMG-III): the genomes of soil and plant-associated and newly described type strains.</title>
        <authorList>
            <person name="Whitman W."/>
        </authorList>
    </citation>
    <scope>NUCLEOTIDE SEQUENCE [LARGE SCALE GENOMIC DNA]</scope>
    <source>
        <strain evidence="1 2">CECT 7506</strain>
    </source>
</reference>
<sequence>MHTSSTIIPSVQNFLSNKKVRTELSPGGLFNHSTALTRQEIPSGAPSWCGIRHGQPM</sequence>
<gene>
    <name evidence="1" type="ORF">DFP97_101176</name>
</gene>
<evidence type="ECO:0000313" key="1">
    <source>
        <dbReference type="EMBL" id="RCW51833.1"/>
    </source>
</evidence>
<comment type="caution">
    <text evidence="1">The sequence shown here is derived from an EMBL/GenBank/DDBJ whole genome shotgun (WGS) entry which is preliminary data.</text>
</comment>
<dbReference type="AlphaFoldDB" id="A0A368W901"/>
<dbReference type="Proteomes" id="UP000252415">
    <property type="component" value="Unassembled WGS sequence"/>
</dbReference>
<dbReference type="EMBL" id="QPJD01000001">
    <property type="protein sequence ID" value="RCW51833.1"/>
    <property type="molecule type" value="Genomic_DNA"/>
</dbReference>
<name>A0A368W901_9BACL</name>
<evidence type="ECO:0000313" key="2">
    <source>
        <dbReference type="Proteomes" id="UP000252415"/>
    </source>
</evidence>
<organism evidence="1 2">
    <name type="scientific">Paenibacillus prosopidis</name>
    <dbReference type="NCBI Taxonomy" id="630520"/>
    <lineage>
        <taxon>Bacteria</taxon>
        <taxon>Bacillati</taxon>
        <taxon>Bacillota</taxon>
        <taxon>Bacilli</taxon>
        <taxon>Bacillales</taxon>
        <taxon>Paenibacillaceae</taxon>
        <taxon>Paenibacillus</taxon>
    </lineage>
</organism>
<keyword evidence="2" id="KW-1185">Reference proteome</keyword>
<protein>
    <submittedName>
        <fullName evidence="1">Uncharacterized protein</fullName>
    </submittedName>
</protein>
<proteinExistence type="predicted"/>
<accession>A0A368W901</accession>